<dbReference type="Gene3D" id="3.40.50.300">
    <property type="entry name" value="P-loop containing nucleotide triphosphate hydrolases"/>
    <property type="match status" value="1"/>
</dbReference>
<organism evidence="2 3">
    <name type="scientific">Myroides odoratus</name>
    <name type="common">Flavobacterium odoratum</name>
    <dbReference type="NCBI Taxonomy" id="256"/>
    <lineage>
        <taxon>Bacteria</taxon>
        <taxon>Pseudomonadati</taxon>
        <taxon>Bacteroidota</taxon>
        <taxon>Flavobacteriia</taxon>
        <taxon>Flavobacteriales</taxon>
        <taxon>Flavobacteriaceae</taxon>
        <taxon>Myroides</taxon>
    </lineage>
</organism>
<dbReference type="InterPro" id="IPR027417">
    <property type="entry name" value="P-loop_NTPase"/>
</dbReference>
<keyword evidence="1" id="KW-0175">Coiled coil</keyword>
<proteinExistence type="predicted"/>
<protein>
    <submittedName>
        <fullName evidence="2">Chromosome segregation protein SMC</fullName>
    </submittedName>
</protein>
<feature type="coiled-coil region" evidence="1">
    <location>
        <begin position="228"/>
        <end position="262"/>
    </location>
</feature>
<evidence type="ECO:0000313" key="2">
    <source>
        <dbReference type="EMBL" id="STZ27781.1"/>
    </source>
</evidence>
<dbReference type="EMBL" id="UGQL01000001">
    <property type="protein sequence ID" value="STZ27781.1"/>
    <property type="molecule type" value="Genomic_DNA"/>
</dbReference>
<evidence type="ECO:0000256" key="1">
    <source>
        <dbReference type="SAM" id="Coils"/>
    </source>
</evidence>
<gene>
    <name evidence="2" type="ORF">NCTC11179_01317</name>
</gene>
<dbReference type="RefSeq" id="WP_115090652.1">
    <property type="nucleotide sequence ID" value="NZ_CP068107.1"/>
</dbReference>
<evidence type="ECO:0000313" key="3">
    <source>
        <dbReference type="Proteomes" id="UP000255024"/>
    </source>
</evidence>
<accession>A0A378RNB7</accession>
<reference evidence="2 3" key="1">
    <citation type="submission" date="2018-06" db="EMBL/GenBank/DDBJ databases">
        <authorList>
            <consortium name="Pathogen Informatics"/>
            <person name="Doyle S."/>
        </authorList>
    </citation>
    <scope>NUCLEOTIDE SEQUENCE [LARGE SCALE GENOMIC DNA]</scope>
    <source>
        <strain evidence="2 3">NCTC11179</strain>
    </source>
</reference>
<sequence>MAGYIFKELRITGQNKKDAVITFKPGLNVISGPSDTGKTFIFDCIDYMLGSSKKLRNIPKLKGYTNIFLEIESNNQTYTIESKITNNNTYKLYHSKISKLNTEPEILKRKFVANSNNNISSFLLNLNEIGNKKIRKNDKGDTVNLSYRNVVKLALINEERIITKESPISSHYTKNTEESNILRFFLTGIDDSNIVKKISTEETQKRKGKIDLLNEFINNSQLDSNINIVEIDRQLEKIENSLNNFTQNFTRIKKEYLSLEKEYKDKNLVFLDFQKKYNELDELQKRSYILEQQYLSDISRLKSTIESGLFMSDTSISSCPTCKQEVEAEQLDVDQIISSCKSEIQKIKSLLIELKTSKKLIIAEHKEVQINISKITKEIEDVRIKLEEGVGSELDKTLETLSVLNNKKSQLIGMRDILKKRESFSQSIKELESSIPSGKTTYSSLTSDNLTKLCSKMTDILKDIGENKVVKYNKETFEFQIGDSFRGNYGKGYRAIYYAVYIIALHEIMEDKSYKIGVPVLDSPLVTYKSPKADGEGIKVNLALNFYRYLTTTNIEQTIIIENEEPPIDIHKNIHHIKFKGNGDGFIPK</sequence>
<dbReference type="Proteomes" id="UP000255024">
    <property type="component" value="Unassembled WGS sequence"/>
</dbReference>
<keyword evidence="3" id="KW-1185">Reference proteome</keyword>
<name>A0A378RNB7_MYROD</name>
<dbReference type="AlphaFoldDB" id="A0A378RNB7"/>